<dbReference type="RefSeq" id="WP_183558397.1">
    <property type="nucleotide sequence ID" value="NZ_JACHBX010000006.1"/>
</dbReference>
<evidence type="ECO:0000313" key="2">
    <source>
        <dbReference type="Proteomes" id="UP000540787"/>
    </source>
</evidence>
<sequence length="54" mass="6019">MKNILLITAALVLLSGCRESNEEAVTMDSKVILKINEAATEYVERNKDLIKIVN</sequence>
<dbReference type="Proteomes" id="UP000540787">
    <property type="component" value="Unassembled WGS sequence"/>
</dbReference>
<keyword evidence="2" id="KW-1185">Reference proteome</keyword>
<evidence type="ECO:0000313" key="1">
    <source>
        <dbReference type="EMBL" id="MBB6136529.1"/>
    </source>
</evidence>
<dbReference type="PROSITE" id="PS51257">
    <property type="entry name" value="PROKAR_LIPOPROTEIN"/>
    <property type="match status" value="1"/>
</dbReference>
<dbReference type="AlphaFoldDB" id="A0A7X0CGZ2"/>
<organism evidence="1 2">
    <name type="scientific">Massilia aurea</name>
    <dbReference type="NCBI Taxonomy" id="373040"/>
    <lineage>
        <taxon>Bacteria</taxon>
        <taxon>Pseudomonadati</taxon>
        <taxon>Pseudomonadota</taxon>
        <taxon>Betaproteobacteria</taxon>
        <taxon>Burkholderiales</taxon>
        <taxon>Oxalobacteraceae</taxon>
        <taxon>Telluria group</taxon>
        <taxon>Massilia</taxon>
    </lineage>
</organism>
<protein>
    <submittedName>
        <fullName evidence="1">Uncharacterized protein YcfL</fullName>
    </submittedName>
</protein>
<accession>A0A7X0CGZ2</accession>
<reference evidence="1 2" key="1">
    <citation type="submission" date="2020-08" db="EMBL/GenBank/DDBJ databases">
        <title>The Agave Microbiome: Exploring the role of microbial communities in plant adaptations to desert environments.</title>
        <authorList>
            <person name="Partida-Martinez L.P."/>
        </authorList>
    </citation>
    <scope>NUCLEOTIDE SEQUENCE [LARGE SCALE GENOMIC DNA]</scope>
    <source>
        <strain evidence="1 2">AT3.2</strain>
    </source>
</reference>
<comment type="caution">
    <text evidence="1">The sequence shown here is derived from an EMBL/GenBank/DDBJ whole genome shotgun (WGS) entry which is preliminary data.</text>
</comment>
<dbReference type="EMBL" id="JACHBX010000006">
    <property type="protein sequence ID" value="MBB6136529.1"/>
    <property type="molecule type" value="Genomic_DNA"/>
</dbReference>
<gene>
    <name evidence="1" type="ORF">HD842_004707</name>
</gene>
<name>A0A7X0CGZ2_9BURK</name>
<proteinExistence type="predicted"/>